<name>A0A0N5A1E2_PARTI</name>
<evidence type="ECO:0000313" key="5">
    <source>
        <dbReference type="WBParaSite" id="PTRK_0001544100.1"/>
    </source>
</evidence>
<accession>A0A0N5A1E2</accession>
<proteinExistence type="predicted"/>
<dbReference type="AlphaFoldDB" id="A0A0N5A1E2"/>
<reference evidence="5" key="1">
    <citation type="submission" date="2017-02" db="UniProtKB">
        <authorList>
            <consortium name="WormBaseParasite"/>
        </authorList>
    </citation>
    <scope>IDENTIFICATION</scope>
</reference>
<keyword evidence="1" id="KW-0175">Coiled coil</keyword>
<dbReference type="InterPro" id="IPR008974">
    <property type="entry name" value="TRAF-like"/>
</dbReference>
<keyword evidence="4" id="KW-1185">Reference proteome</keyword>
<dbReference type="STRING" id="131310.A0A0N5A1E2"/>
<dbReference type="PANTHER" id="PTHR47022">
    <property type="entry name" value="BTB AND MATH DOMAIN-CONTAINING PROTEIN 36-RELATED"/>
    <property type="match status" value="1"/>
</dbReference>
<dbReference type="PROSITE" id="PS50144">
    <property type="entry name" value="MATH"/>
    <property type="match status" value="1"/>
</dbReference>
<dbReference type="SUPFAM" id="SSF49599">
    <property type="entry name" value="TRAF domain-like"/>
    <property type="match status" value="1"/>
</dbReference>
<evidence type="ECO:0000256" key="1">
    <source>
        <dbReference type="SAM" id="Coils"/>
    </source>
</evidence>
<dbReference type="WBParaSite" id="PTRK_0001544100.1">
    <property type="protein sequence ID" value="PTRK_0001544100.1"/>
    <property type="gene ID" value="PTRK_0001544100"/>
</dbReference>
<protein>
    <submittedName>
        <fullName evidence="5">MATH domain-containing protein</fullName>
    </submittedName>
</protein>
<dbReference type="PANTHER" id="PTHR47022:SF1">
    <property type="entry name" value="BTB AND MATH DOMAIN-CONTAINING PROTEIN 36-RELATED"/>
    <property type="match status" value="1"/>
</dbReference>
<dbReference type="SMART" id="SM00061">
    <property type="entry name" value="MATH"/>
    <property type="match status" value="1"/>
</dbReference>
<feature type="coiled-coil region" evidence="1">
    <location>
        <begin position="817"/>
        <end position="928"/>
    </location>
</feature>
<feature type="compositionally biased region" description="Polar residues" evidence="2">
    <location>
        <begin position="1080"/>
        <end position="1093"/>
    </location>
</feature>
<dbReference type="InterPro" id="IPR002083">
    <property type="entry name" value="MATH/TRAF_dom"/>
</dbReference>
<evidence type="ECO:0000313" key="4">
    <source>
        <dbReference type="Proteomes" id="UP000038045"/>
    </source>
</evidence>
<dbReference type="Proteomes" id="UP000038045">
    <property type="component" value="Unplaced"/>
</dbReference>
<sequence length="1266" mass="147065">MSVCKRKEMRSLSSISDEIENLMRRDANLIEKFYNMREYSMLEDLTDLFVNNRVCKSTHIKCSTKRNDMDDMDINEKSEFTSEVINIITRKFNSTSQDTSNLENFKAAMNSSSSDVDDKISEFTNQFMQNNGCSNEAGPSSKPCAFKMAQEEVIIIDEDDSDCCEDSSEDSCKREKIGSNNKNVVIKDIPEPKFVPEKPSKLRSIFSNYANSLSFCIGNIYNLKSEIRSAIKVINGVGWRIFATTHYHKNHSDPDKSLSFYVQCCPNSYDDRWKVRANCEISIYSHANKCWKVCYQFGHIFNHMYDDCGLVHFMKWKDLFNSNEKYVMDGKIYLEAIIDVKGPVQITSLRDYSTRLKMFSDIFHMQMEKGNKKEAEEVCDLAINYCLKTDHKTIKKFENKRSQLVRNRVEDTINRLQQEHLQNVEKGTALKKRAHLRNFCFTGICKRRETSCKHGEITKNGTSCSGSKDKKTFIHHCDNVECESNRDDLKNPNKFSTLVERKIKTPLKVCDCANNIYTGSLKTCNICEDHYFMRTLFFERRNYMFPFTVYNKKKLFILPENYIVGGDGLKISDKKDKAIEKFIRETSLEKKQVTSSAEKSSKKSFQIMNDTLKVLSEDDKLKSSEPLSVHEVYYGKMCYFNFVAKRTSMISRYLEILAKNTSAETRKLITQFYQREINTNDERLKKAITCDALSFYMRLVPFWVLQENNNQNYNPLFLKFNNDCIHEALETTFRSMCTLKSIPNGSFKEDKKLCHYINDKKHFVDSFDSVCIAPQLLIDTMRDIMNLWSLEYTRYTTFLEKKLYVQTQELIAKDKKYDLLNNEYMSLKQNYANLSKTNTSNNKTTTEYNELKKELEELKKEHFNLVRSNQSMSDSKKSITKELANLKEQNKLLVNQIQEKNTALKKLKKASEQEKIASNKENENLKARCIRSELLFLEKTFSIGIKELNKVKEEALCYVEILKELLNDKKMKHPAIIGGKINEYEEYIKVIDEQIETAIENHKKHSSSIEEGKHLSQIGKIKIHKPKPLPEKLNLHWYKNLDVVDCDDILLQTSPVRNRRVASKETTKQKIMPTNRRRLNSSPTSDAFSCSSGESRKPKDVFTDCGYYNTSASSISYDNTLNTFDVNGLLTGKCDNKYKYGIEYQQQPHRTIFSPTNSSSSFEAMKFSNPPNNIFGKQEIPENNRTISTNLDYIPSIDDGIIPKVQDMSQWFTSSDTTTSQNNKALSQDTSFNYKKYTRDPERFPSDNYQALYKAFCSTNTQKSDW</sequence>
<dbReference type="Pfam" id="PF22486">
    <property type="entry name" value="MATH_2"/>
    <property type="match status" value="1"/>
</dbReference>
<feature type="domain" description="MATH" evidence="3">
    <location>
        <begin position="210"/>
        <end position="338"/>
    </location>
</feature>
<feature type="region of interest" description="Disordered" evidence="2">
    <location>
        <begin position="1060"/>
        <end position="1096"/>
    </location>
</feature>
<organism evidence="4 5">
    <name type="scientific">Parastrongyloides trichosuri</name>
    <name type="common">Possum-specific nematode worm</name>
    <dbReference type="NCBI Taxonomy" id="131310"/>
    <lineage>
        <taxon>Eukaryota</taxon>
        <taxon>Metazoa</taxon>
        <taxon>Ecdysozoa</taxon>
        <taxon>Nematoda</taxon>
        <taxon>Chromadorea</taxon>
        <taxon>Rhabditida</taxon>
        <taxon>Tylenchina</taxon>
        <taxon>Panagrolaimomorpha</taxon>
        <taxon>Strongyloidoidea</taxon>
        <taxon>Strongyloididae</taxon>
        <taxon>Parastrongyloides</taxon>
    </lineage>
</organism>
<evidence type="ECO:0000256" key="2">
    <source>
        <dbReference type="SAM" id="MobiDB-lite"/>
    </source>
</evidence>
<dbReference type="Gene3D" id="2.60.210.10">
    <property type="entry name" value="Apoptosis, Tumor Necrosis Factor Receptor Associated Protein 2, Chain A"/>
    <property type="match status" value="1"/>
</dbReference>
<evidence type="ECO:0000259" key="3">
    <source>
        <dbReference type="PROSITE" id="PS50144"/>
    </source>
</evidence>